<keyword evidence="6 8" id="KW-1133">Transmembrane helix</keyword>
<reference evidence="9" key="1">
    <citation type="submission" date="2022-03" db="EMBL/GenBank/DDBJ databases">
        <title>Genomic Encyclopedia of Type Strains, Phase III (KMG-III): the genomes of soil and plant-associated and newly described type strains.</title>
        <authorList>
            <person name="Whitman W."/>
        </authorList>
    </citation>
    <scope>NUCLEOTIDE SEQUENCE</scope>
    <source>
        <strain evidence="9">ANL 6-2</strain>
    </source>
</reference>
<feature type="transmembrane region" description="Helical" evidence="8">
    <location>
        <begin position="120"/>
        <end position="141"/>
    </location>
</feature>
<protein>
    <submittedName>
        <fullName evidence="9">Permease</fullName>
    </submittedName>
</protein>
<keyword evidence="10" id="KW-1185">Reference proteome</keyword>
<feature type="transmembrane region" description="Helical" evidence="8">
    <location>
        <begin position="271"/>
        <end position="291"/>
    </location>
</feature>
<keyword evidence="3" id="KW-0813">Transport</keyword>
<feature type="transmembrane region" description="Helical" evidence="8">
    <location>
        <begin position="207"/>
        <end position="229"/>
    </location>
</feature>
<dbReference type="Pfam" id="PF03547">
    <property type="entry name" value="Mem_trans"/>
    <property type="match status" value="1"/>
</dbReference>
<dbReference type="RefSeq" id="WP_253478241.1">
    <property type="nucleotide sequence ID" value="NZ_JALJXV010000005.1"/>
</dbReference>
<evidence type="ECO:0000256" key="4">
    <source>
        <dbReference type="ARBA" id="ARBA00022475"/>
    </source>
</evidence>
<comment type="similarity">
    <text evidence="2">Belongs to the auxin efflux carrier (TC 2.A.69) family.</text>
</comment>
<evidence type="ECO:0000256" key="7">
    <source>
        <dbReference type="ARBA" id="ARBA00023136"/>
    </source>
</evidence>
<feature type="transmembrane region" description="Helical" evidence="8">
    <location>
        <begin position="97"/>
        <end position="114"/>
    </location>
</feature>
<organism evidence="9 10">
    <name type="scientific">Natronocella acetinitrilica</name>
    <dbReference type="NCBI Taxonomy" id="414046"/>
    <lineage>
        <taxon>Bacteria</taxon>
        <taxon>Pseudomonadati</taxon>
        <taxon>Pseudomonadota</taxon>
        <taxon>Gammaproteobacteria</taxon>
        <taxon>Chromatiales</taxon>
        <taxon>Ectothiorhodospiraceae</taxon>
        <taxon>Natronocella</taxon>
    </lineage>
</organism>
<sequence length="292" mass="31759">MLQQLINVVGPVLACIALGWAWAWTERPFDTRGVAELVTLVGAPCLVFYTLLNIELDGGLLVHLGLATLVLLVAFSMVSVVVLRLAGLDVRTYVPPLIFPNIGNIGLPLCLFAFGQQGLALGVVIFAVMMGFNFTVGIWLYSGSRSPMPLLKSPLIHAVWIAAVILWQDWHVPVAVMETTRLLGEFTIPVMMLTLGVSLARMRVTRLLPAVLLSLLRIAMGVVLGWLVAELFGLQGTARSVFILQAAMPVAVFAYLFAVRYQRSPEEMAGLVVVSTVISLATLPLLLLWLMP</sequence>
<feature type="transmembrane region" description="Helical" evidence="8">
    <location>
        <begin position="60"/>
        <end position="85"/>
    </location>
</feature>
<keyword evidence="7 8" id="KW-0472">Membrane</keyword>
<dbReference type="PANTHER" id="PTHR36838:SF1">
    <property type="entry name" value="SLR1864 PROTEIN"/>
    <property type="match status" value="1"/>
</dbReference>
<evidence type="ECO:0000256" key="3">
    <source>
        <dbReference type="ARBA" id="ARBA00022448"/>
    </source>
</evidence>
<evidence type="ECO:0000256" key="2">
    <source>
        <dbReference type="ARBA" id="ARBA00010145"/>
    </source>
</evidence>
<keyword evidence="5 8" id="KW-0812">Transmembrane</keyword>
<evidence type="ECO:0000256" key="1">
    <source>
        <dbReference type="ARBA" id="ARBA00004651"/>
    </source>
</evidence>
<dbReference type="InterPro" id="IPR004776">
    <property type="entry name" value="Mem_transp_PIN-like"/>
</dbReference>
<evidence type="ECO:0000313" key="10">
    <source>
        <dbReference type="Proteomes" id="UP001205843"/>
    </source>
</evidence>
<accession>A0AAE3G4E2</accession>
<dbReference type="InterPro" id="IPR038770">
    <property type="entry name" value="Na+/solute_symporter_sf"/>
</dbReference>
<evidence type="ECO:0000256" key="5">
    <source>
        <dbReference type="ARBA" id="ARBA00022692"/>
    </source>
</evidence>
<feature type="transmembrane region" description="Helical" evidence="8">
    <location>
        <begin position="6"/>
        <end position="25"/>
    </location>
</feature>
<dbReference type="EMBL" id="JALJXV010000005">
    <property type="protein sequence ID" value="MCP1675182.1"/>
    <property type="molecule type" value="Genomic_DNA"/>
</dbReference>
<feature type="transmembrane region" description="Helical" evidence="8">
    <location>
        <begin position="241"/>
        <end position="259"/>
    </location>
</feature>
<dbReference type="Proteomes" id="UP001205843">
    <property type="component" value="Unassembled WGS sequence"/>
</dbReference>
<keyword evidence="4" id="KW-1003">Cell membrane</keyword>
<feature type="transmembrane region" description="Helical" evidence="8">
    <location>
        <begin position="182"/>
        <end position="200"/>
    </location>
</feature>
<dbReference type="GO" id="GO:0005886">
    <property type="term" value="C:plasma membrane"/>
    <property type="evidence" value="ECO:0007669"/>
    <property type="project" value="UniProtKB-SubCell"/>
</dbReference>
<name>A0AAE3G4E2_9GAMM</name>
<evidence type="ECO:0000256" key="6">
    <source>
        <dbReference type="ARBA" id="ARBA00022989"/>
    </source>
</evidence>
<comment type="caution">
    <text evidence="9">The sequence shown here is derived from an EMBL/GenBank/DDBJ whole genome shotgun (WGS) entry which is preliminary data.</text>
</comment>
<dbReference type="Gene3D" id="1.20.1530.20">
    <property type="match status" value="1"/>
</dbReference>
<evidence type="ECO:0000256" key="8">
    <source>
        <dbReference type="SAM" id="Phobius"/>
    </source>
</evidence>
<gene>
    <name evidence="9" type="ORF">J2T57_002330</name>
</gene>
<proteinExistence type="inferred from homology"/>
<dbReference type="GO" id="GO:0055085">
    <property type="term" value="P:transmembrane transport"/>
    <property type="evidence" value="ECO:0007669"/>
    <property type="project" value="InterPro"/>
</dbReference>
<dbReference type="PANTHER" id="PTHR36838">
    <property type="entry name" value="AUXIN EFFLUX CARRIER FAMILY PROTEIN"/>
    <property type="match status" value="1"/>
</dbReference>
<evidence type="ECO:0000313" key="9">
    <source>
        <dbReference type="EMBL" id="MCP1675182.1"/>
    </source>
</evidence>
<comment type="subcellular location">
    <subcellularLocation>
        <location evidence="1">Cell membrane</location>
        <topology evidence="1">Multi-pass membrane protein</topology>
    </subcellularLocation>
</comment>
<dbReference type="AlphaFoldDB" id="A0AAE3G4E2"/>
<feature type="transmembrane region" description="Helical" evidence="8">
    <location>
        <begin position="37"/>
        <end position="54"/>
    </location>
</feature>